<dbReference type="Pfam" id="PF13620">
    <property type="entry name" value="CarboxypepD_reg"/>
    <property type="match status" value="1"/>
</dbReference>
<keyword evidence="6" id="KW-0378">Hydrolase</keyword>
<keyword evidence="4" id="KW-0812">Transmembrane</keyword>
<comment type="subcellular location">
    <subcellularLocation>
        <location evidence="1">Cell outer membrane</location>
    </subcellularLocation>
</comment>
<dbReference type="Proteomes" id="UP000264702">
    <property type="component" value="Unassembled WGS sequence"/>
</dbReference>
<keyword evidence="3" id="KW-0998">Cell outer membrane</keyword>
<dbReference type="InterPro" id="IPR013784">
    <property type="entry name" value="Carb-bd-like_fold"/>
</dbReference>
<evidence type="ECO:0000256" key="3">
    <source>
        <dbReference type="ARBA" id="ARBA00023237"/>
    </source>
</evidence>
<dbReference type="Pfam" id="PF25183">
    <property type="entry name" value="OMP_b-brl_4"/>
    <property type="match status" value="1"/>
</dbReference>
<evidence type="ECO:0000259" key="5">
    <source>
        <dbReference type="Pfam" id="PF25183"/>
    </source>
</evidence>
<dbReference type="InterPro" id="IPR036942">
    <property type="entry name" value="Beta-barrel_TonB_sf"/>
</dbReference>
<reference evidence="6 7" key="1">
    <citation type="submission" date="2018-08" db="EMBL/GenBank/DDBJ databases">
        <title>Acidipila sp. 4G-K13, an acidobacterium isolated from forest soil.</title>
        <authorList>
            <person name="Gao Z.-H."/>
            <person name="Qiu L.-H."/>
        </authorList>
    </citation>
    <scope>NUCLEOTIDE SEQUENCE [LARGE SCALE GENOMIC DNA]</scope>
    <source>
        <strain evidence="6 7">4G-K13</strain>
    </source>
</reference>
<sequence length="1302" mass="140711">MARSTHNFTAWMEILTKKPCRLLLTGVVTFFFILFFSVISLAQSGTGLGTISGTVTDSSGAVIPGAKIIVANMATGVPYNSLTNGTGYFEVNALIPGRYSVRVEKHGFRDLLREGITLETAAHVNVPLQLITGGSVQTVVVRSDASLLNTESGSSGQVLTTKQVEAIPVSGNNPTWLALIAPGVQGTTGQAASTDDTLAWTGLTQDFGAFGNIGDNEFSLDGAPNETNSRQSGLNPTIDELGETKFDVTGYDASVGHTMGVSVTQTSKYGTNKLHGTVRYTYTPKRWAAMNHFQGLNYRYQQSLANCVNGASTSPQCYGIENQYGWPGTHMNNGAAAIGGPVYIPGVFDGHNKLFFFASVLDDTFAGAGSQSATVPTLQERTGDFSDLPQQTTNIPAAFTSACPAGTPYFGQYQIYDPYSVTLDSQGIPRRAPFCGNVISGSRLTNSAMVKLYNSLMPVPTQNNPTGSNYAYTQITPQTYRDFTFRVDYKFTPKDNLFVRYTRADYTKGQNDWTVGDVGQQQGPRWIDVPAIGWDHIFSDHTNLALTFGGTNYRTHCCYYPGYDTYKPSDLGLPTYADQYAQSVNPALVELPVLQISNYENSVPGAPNTSLGETDSVPSTYRSFAIRGNITHVQGHHTIQAGAEYRWQNASFGVGGNASGTYSFDNTYTQENNGSDNAFQQNNTGLSYAAFLMGVDTTAAAARNSSASLQSPYYAFYAGDTWRVTPKLTIIPGLRYEFEYGVVEKHNQLIVGWNSNADLSAISGPAGSAYQGSLASATPAQRAVLPSSLAIAGGPEYAGVDGAPRSVWKNNYRFLPRLAIAYQVTPRLVVRGGYGLFYDTLNALNASIDQDGFSASTSVNTSTTYGTNFTAGTPPLTDPFPSGTGGSRFNAPIGSAAGALYYLGDSPTVFDHNLVPARQQRGTIGVQYQFSGSMMLDISYNIAHTTNLQATKNSAYTPASFYAGGLQPNTTPIALLSGKVPNPFYISNFSGVQSTNPAVYNMMSLNSYFTQQQIPVSDLVRAYPQMSGLSLNQSLGESHFQEVLITLTRRYSRGLTVMGSLQLNDQHDRDYFANAFDAGPSWEPSNYSEPVRFTAEGVYDLPFGRGRHWANAGWESRAFGGFQLSASWEAQPGQLVNFSNTFYVGNIKSNSIKIKHPVYYNQQASGGSNYVQWLNPGTVTASAVTTTNSDGSVTTTCTYSGNGFVTNPACQPQTENLRVFPTRVNGVRQMGMNGADANVQRTFPVHEGISLETTFNVYNLFNHQVLGSVNSSPSDPNFGRVFSDGWPNSSGRWLALQGRLRF</sequence>
<dbReference type="SUPFAM" id="SSF49452">
    <property type="entry name" value="Starch-binding domain-like"/>
    <property type="match status" value="1"/>
</dbReference>
<dbReference type="Gene3D" id="2.40.170.20">
    <property type="entry name" value="TonB-dependent receptor, beta-barrel domain"/>
    <property type="match status" value="1"/>
</dbReference>
<keyword evidence="4" id="KW-1133">Transmembrane helix</keyword>
<dbReference type="OrthoDB" id="98005at2"/>
<keyword evidence="6" id="KW-0121">Carboxypeptidase</keyword>
<keyword evidence="7" id="KW-1185">Reference proteome</keyword>
<keyword evidence="2 4" id="KW-0472">Membrane</keyword>
<keyword evidence="6" id="KW-0645">Protease</keyword>
<dbReference type="InterPro" id="IPR057601">
    <property type="entry name" value="Oar-like_b-barrel"/>
</dbReference>
<dbReference type="GO" id="GO:0004180">
    <property type="term" value="F:carboxypeptidase activity"/>
    <property type="evidence" value="ECO:0007669"/>
    <property type="project" value="UniProtKB-KW"/>
</dbReference>
<dbReference type="GO" id="GO:0009279">
    <property type="term" value="C:cell outer membrane"/>
    <property type="evidence" value="ECO:0007669"/>
    <property type="project" value="UniProtKB-SubCell"/>
</dbReference>
<dbReference type="Gene3D" id="2.60.40.1120">
    <property type="entry name" value="Carboxypeptidase-like, regulatory domain"/>
    <property type="match status" value="1"/>
</dbReference>
<gene>
    <name evidence="6" type="ORF">D0Y96_16570</name>
</gene>
<protein>
    <submittedName>
        <fullName evidence="6">Carboxypeptidase regulatory-like domain-containing protein</fullName>
    </submittedName>
</protein>
<organism evidence="6 7">
    <name type="scientific">Paracidobacterium acidisoli</name>
    <dbReference type="NCBI Taxonomy" id="2303751"/>
    <lineage>
        <taxon>Bacteria</taxon>
        <taxon>Pseudomonadati</taxon>
        <taxon>Acidobacteriota</taxon>
        <taxon>Terriglobia</taxon>
        <taxon>Terriglobales</taxon>
        <taxon>Acidobacteriaceae</taxon>
        <taxon>Paracidobacterium</taxon>
    </lineage>
</organism>
<feature type="domain" description="TonB-dependent transporter Oar-like beta-barrel" evidence="5">
    <location>
        <begin position="267"/>
        <end position="1284"/>
    </location>
</feature>
<evidence type="ECO:0000313" key="6">
    <source>
        <dbReference type="EMBL" id="RFU15299.1"/>
    </source>
</evidence>
<dbReference type="EMBL" id="QVQT01000006">
    <property type="protein sequence ID" value="RFU15299.1"/>
    <property type="molecule type" value="Genomic_DNA"/>
</dbReference>
<evidence type="ECO:0000256" key="2">
    <source>
        <dbReference type="ARBA" id="ARBA00023136"/>
    </source>
</evidence>
<dbReference type="RefSeq" id="WP_117302131.1">
    <property type="nucleotide sequence ID" value="NZ_QVQT02000006.1"/>
</dbReference>
<evidence type="ECO:0000256" key="1">
    <source>
        <dbReference type="ARBA" id="ARBA00004442"/>
    </source>
</evidence>
<dbReference type="GO" id="GO:0030246">
    <property type="term" value="F:carbohydrate binding"/>
    <property type="evidence" value="ECO:0007669"/>
    <property type="project" value="InterPro"/>
</dbReference>
<evidence type="ECO:0000256" key="4">
    <source>
        <dbReference type="SAM" id="Phobius"/>
    </source>
</evidence>
<dbReference type="SUPFAM" id="SSF56935">
    <property type="entry name" value="Porins"/>
    <property type="match status" value="1"/>
</dbReference>
<name>A0A372IKN0_9BACT</name>
<comment type="caution">
    <text evidence="6">The sequence shown here is derived from an EMBL/GenBank/DDBJ whole genome shotgun (WGS) entry which is preliminary data.</text>
</comment>
<feature type="transmembrane region" description="Helical" evidence="4">
    <location>
        <begin position="21"/>
        <end position="42"/>
    </location>
</feature>
<proteinExistence type="predicted"/>
<accession>A0A372IKN0</accession>
<evidence type="ECO:0000313" key="7">
    <source>
        <dbReference type="Proteomes" id="UP000264702"/>
    </source>
</evidence>